<evidence type="ECO:0000313" key="1">
    <source>
        <dbReference type="EMBL" id="QPC59358.1"/>
    </source>
</evidence>
<name>A0A7S8D016_FUSCU</name>
<dbReference type="Proteomes" id="UP000663297">
    <property type="component" value="Chromosome 1"/>
</dbReference>
<accession>A0A7S8D016</accession>
<proteinExistence type="predicted"/>
<sequence>MSIESNKLDNIHTETTVLDKPCKFCKVLELDDALYGGEIKNNGNRGPFVDFGEIVETKQDRVVNSGWRVAMAIKAMSFLRPNNDVDVPKTVAKTELRLSYLRRDELPDLQAIGDTASTGCVFCKVLRSDLRAAWETTEEKWGDEREEEKDRR</sequence>
<dbReference type="EMBL" id="CP064747">
    <property type="protein sequence ID" value="QPC59358.1"/>
    <property type="molecule type" value="Genomic_DNA"/>
</dbReference>
<reference evidence="1" key="1">
    <citation type="submission" date="2020-11" db="EMBL/GenBank/DDBJ databases">
        <title>The chromosome-scale genome resource for two endophytic Fusarium species: F. culmorum and F. pseudograminearum.</title>
        <authorList>
            <person name="Yuan Z."/>
        </authorList>
    </citation>
    <scope>NUCLEOTIDE SEQUENCE</scope>
    <source>
        <strain evidence="1">Class2-1B</strain>
    </source>
</reference>
<evidence type="ECO:0000313" key="2">
    <source>
        <dbReference type="Proteomes" id="UP000663297"/>
    </source>
</evidence>
<protein>
    <submittedName>
        <fullName evidence="1">Uncharacterized protein</fullName>
    </submittedName>
</protein>
<gene>
    <name evidence="1" type="ORF">HYE67_001589</name>
</gene>
<organism evidence="1 2">
    <name type="scientific">Fusarium culmorum</name>
    <dbReference type="NCBI Taxonomy" id="5516"/>
    <lineage>
        <taxon>Eukaryota</taxon>
        <taxon>Fungi</taxon>
        <taxon>Dikarya</taxon>
        <taxon>Ascomycota</taxon>
        <taxon>Pezizomycotina</taxon>
        <taxon>Sordariomycetes</taxon>
        <taxon>Hypocreomycetidae</taxon>
        <taxon>Hypocreales</taxon>
        <taxon>Nectriaceae</taxon>
        <taxon>Fusarium</taxon>
    </lineage>
</organism>
<dbReference type="AlphaFoldDB" id="A0A7S8D016"/>